<keyword evidence="2" id="KW-1185">Reference proteome</keyword>
<proteinExistence type="predicted"/>
<dbReference type="EMBL" id="OU896708">
    <property type="protein sequence ID" value="CAG9818947.1"/>
    <property type="molecule type" value="Genomic_DNA"/>
</dbReference>
<evidence type="ECO:0000313" key="2">
    <source>
        <dbReference type="Proteomes" id="UP001153737"/>
    </source>
</evidence>
<reference evidence="1" key="1">
    <citation type="submission" date="2022-01" db="EMBL/GenBank/DDBJ databases">
        <authorList>
            <person name="King R."/>
        </authorList>
    </citation>
    <scope>NUCLEOTIDE SEQUENCE</scope>
</reference>
<organism evidence="1 2">
    <name type="scientific">Phaedon cochleariae</name>
    <name type="common">Mustard beetle</name>
    <dbReference type="NCBI Taxonomy" id="80249"/>
    <lineage>
        <taxon>Eukaryota</taxon>
        <taxon>Metazoa</taxon>
        <taxon>Ecdysozoa</taxon>
        <taxon>Arthropoda</taxon>
        <taxon>Hexapoda</taxon>
        <taxon>Insecta</taxon>
        <taxon>Pterygota</taxon>
        <taxon>Neoptera</taxon>
        <taxon>Endopterygota</taxon>
        <taxon>Coleoptera</taxon>
        <taxon>Polyphaga</taxon>
        <taxon>Cucujiformia</taxon>
        <taxon>Chrysomeloidea</taxon>
        <taxon>Chrysomelidae</taxon>
        <taxon>Chrysomelinae</taxon>
        <taxon>Chrysomelini</taxon>
        <taxon>Phaedon</taxon>
    </lineage>
</organism>
<reference evidence="1" key="2">
    <citation type="submission" date="2022-10" db="EMBL/GenBank/DDBJ databases">
        <authorList>
            <consortium name="ENA_rothamsted_submissions"/>
            <consortium name="culmorum"/>
            <person name="King R."/>
        </authorList>
    </citation>
    <scope>NUCLEOTIDE SEQUENCE</scope>
</reference>
<evidence type="ECO:0000313" key="1">
    <source>
        <dbReference type="EMBL" id="CAG9818947.1"/>
    </source>
</evidence>
<gene>
    <name evidence="1" type="ORF">PHAECO_LOCUS6565</name>
</gene>
<dbReference type="Proteomes" id="UP001153737">
    <property type="component" value="Chromosome 2"/>
</dbReference>
<sequence length="186" mass="21615">MENLDYIRKLSSWADANGLNQNVTNIKQKRKRESKIINKNKNYDSEKLKQEKRTKKIKSEVNVESENVDFNMENEEDRFENISSVSEVTQEEILSDNIPHDVLESHDNSIQDLGDELNVTKVLNEHDIILSIINEDKTPEADEEENHQSQLANKKKELMSDIFEDVNCSSRNEPNSEESDFFLSLI</sequence>
<dbReference type="AlphaFoldDB" id="A0A9N9SGN1"/>
<protein>
    <submittedName>
        <fullName evidence="1">Uncharacterized protein</fullName>
    </submittedName>
</protein>
<name>A0A9N9SGN1_PHACE</name>
<accession>A0A9N9SGN1</accession>